<evidence type="ECO:0000259" key="3">
    <source>
        <dbReference type="Pfam" id="PF02234"/>
    </source>
</evidence>
<accession>A0AAV1SDJ9</accession>
<dbReference type="InterPro" id="IPR003175">
    <property type="entry name" value="CDI_dom"/>
</dbReference>
<dbReference type="InterPro" id="IPR044275">
    <property type="entry name" value="KRP"/>
</dbReference>
<evidence type="ECO:0000256" key="2">
    <source>
        <dbReference type="ARBA" id="ARBA00023306"/>
    </source>
</evidence>
<keyword evidence="2" id="KW-0131">Cell cycle</keyword>
<feature type="domain" description="Cyclin-dependent kinase inhibitor" evidence="3">
    <location>
        <begin position="120"/>
        <end position="141"/>
    </location>
</feature>
<protein>
    <recommendedName>
        <fullName evidence="3">Cyclin-dependent kinase inhibitor domain-containing protein</fullName>
    </recommendedName>
</protein>
<comment type="caution">
    <text evidence="4">The sequence shown here is derived from an EMBL/GenBank/DDBJ whole genome shotgun (WGS) entry which is preliminary data.</text>
</comment>
<evidence type="ECO:0000313" key="4">
    <source>
        <dbReference type="EMBL" id="CAK7349345.1"/>
    </source>
</evidence>
<dbReference type="EMBL" id="CAWUPB010001173">
    <property type="protein sequence ID" value="CAK7349345.1"/>
    <property type="molecule type" value="Genomic_DNA"/>
</dbReference>
<name>A0AAV1SDJ9_9ROSI</name>
<sequence length="336" mass="37760">MGKYMKKSKVTSDVVAVMEVTSGVCTRAKTLALQRLRSLASPNPDATSTCYLQLRSRRLEKTAPETKKTPTKEKGVNFNCKGASRLRMNSSATTGDTECETEDFDAVKEASFGDNCFDFDRYNFDIVNDLPLSGRYEWVQVLLSELKPWKMFHPKICNITELMSYKLTSNQNPSFKWKMLGTHLKENSFDGDVSLSPNLRCAHGGGVGQSELGLLYWLVQSYNLFGDGNDGSVHALLDCSAESYFRLQTLIRVMPYSHGTLYGVLQRLPHPLLYVQHRFDDLLDSSPFLIFFSVHNFAFFSTTLLKTGGCRQAGYSTGLQVAFALTRRNAAQDWPI</sequence>
<dbReference type="GO" id="GO:0004861">
    <property type="term" value="F:cyclin-dependent protein serine/threonine kinase inhibitor activity"/>
    <property type="evidence" value="ECO:0007669"/>
    <property type="project" value="InterPro"/>
</dbReference>
<dbReference type="GO" id="GO:0051726">
    <property type="term" value="P:regulation of cell cycle"/>
    <property type="evidence" value="ECO:0007669"/>
    <property type="project" value="InterPro"/>
</dbReference>
<gene>
    <name evidence="4" type="ORF">DCAF_LOCUS22059</name>
</gene>
<evidence type="ECO:0000313" key="5">
    <source>
        <dbReference type="Proteomes" id="UP001314170"/>
    </source>
</evidence>
<proteinExistence type="predicted"/>
<evidence type="ECO:0000256" key="1">
    <source>
        <dbReference type="ARBA" id="ARBA00004642"/>
    </source>
</evidence>
<dbReference type="Proteomes" id="UP001314170">
    <property type="component" value="Unassembled WGS sequence"/>
</dbReference>
<dbReference type="GO" id="GO:0005654">
    <property type="term" value="C:nucleoplasm"/>
    <property type="evidence" value="ECO:0007669"/>
    <property type="project" value="UniProtKB-SubCell"/>
</dbReference>
<comment type="subcellular location">
    <subcellularLocation>
        <location evidence="1">Nucleus</location>
        <location evidence="1">Nucleoplasm</location>
    </subcellularLocation>
</comment>
<dbReference type="AlphaFoldDB" id="A0AAV1SDJ9"/>
<organism evidence="4 5">
    <name type="scientific">Dovyalis caffra</name>
    <dbReference type="NCBI Taxonomy" id="77055"/>
    <lineage>
        <taxon>Eukaryota</taxon>
        <taxon>Viridiplantae</taxon>
        <taxon>Streptophyta</taxon>
        <taxon>Embryophyta</taxon>
        <taxon>Tracheophyta</taxon>
        <taxon>Spermatophyta</taxon>
        <taxon>Magnoliopsida</taxon>
        <taxon>eudicotyledons</taxon>
        <taxon>Gunneridae</taxon>
        <taxon>Pentapetalae</taxon>
        <taxon>rosids</taxon>
        <taxon>fabids</taxon>
        <taxon>Malpighiales</taxon>
        <taxon>Salicaceae</taxon>
        <taxon>Flacourtieae</taxon>
        <taxon>Dovyalis</taxon>
    </lineage>
</organism>
<dbReference type="PANTHER" id="PTHR46776">
    <property type="entry name" value="CYCLIN-DEPENDENT KINASE INHIBITOR 4-RELATED"/>
    <property type="match status" value="1"/>
</dbReference>
<reference evidence="4 5" key="1">
    <citation type="submission" date="2024-01" db="EMBL/GenBank/DDBJ databases">
        <authorList>
            <person name="Waweru B."/>
        </authorList>
    </citation>
    <scope>NUCLEOTIDE SEQUENCE [LARGE SCALE GENOMIC DNA]</scope>
</reference>
<keyword evidence="5" id="KW-1185">Reference proteome</keyword>
<dbReference type="Pfam" id="PF02234">
    <property type="entry name" value="CDI"/>
    <property type="match status" value="1"/>
</dbReference>